<keyword evidence="6" id="KW-0539">Nucleus</keyword>
<evidence type="ECO:0000256" key="2">
    <source>
        <dbReference type="ARBA" id="ARBA00022723"/>
    </source>
</evidence>
<keyword evidence="3" id="KW-0677">Repeat</keyword>
<evidence type="ECO:0000256" key="5">
    <source>
        <dbReference type="ARBA" id="ARBA00022833"/>
    </source>
</evidence>
<dbReference type="PROSITE" id="PS00028">
    <property type="entry name" value="ZINC_FINGER_C2H2_1"/>
    <property type="match status" value="2"/>
</dbReference>
<feature type="compositionally biased region" description="Polar residues" evidence="8">
    <location>
        <begin position="223"/>
        <end position="237"/>
    </location>
</feature>
<dbReference type="EMBL" id="LVVM01001315">
    <property type="protein sequence ID" value="OJA18832.1"/>
    <property type="molecule type" value="Genomic_DNA"/>
</dbReference>
<evidence type="ECO:0000256" key="1">
    <source>
        <dbReference type="ARBA" id="ARBA00004123"/>
    </source>
</evidence>
<keyword evidence="11" id="KW-1185">Reference proteome</keyword>
<evidence type="ECO:0000256" key="3">
    <source>
        <dbReference type="ARBA" id="ARBA00022737"/>
    </source>
</evidence>
<dbReference type="FunFam" id="3.30.160.60:FF:000446">
    <property type="entry name" value="Zinc finger protein"/>
    <property type="match status" value="1"/>
</dbReference>
<reference evidence="10 11" key="1">
    <citation type="submission" date="2016-03" db="EMBL/GenBank/DDBJ databases">
        <title>Comparative genomics of the ectomycorrhizal sister species Rhizopogon vinicolor and Rhizopogon vesiculosus (Basidiomycota: Boletales) reveals a divergence of the mating type B locus.</title>
        <authorList>
            <person name="Mujic A.B."/>
            <person name="Kuo A."/>
            <person name="Tritt A."/>
            <person name="Lipzen A."/>
            <person name="Chen C."/>
            <person name="Johnson J."/>
            <person name="Sharma A."/>
            <person name="Barry K."/>
            <person name="Grigoriev I.V."/>
            <person name="Spatafora J.W."/>
        </authorList>
    </citation>
    <scope>NUCLEOTIDE SEQUENCE [LARGE SCALE GENOMIC DNA]</scope>
    <source>
        <strain evidence="10 11">AM-OR11-056</strain>
    </source>
</reference>
<dbReference type="SUPFAM" id="SSF57667">
    <property type="entry name" value="beta-beta-alpha zinc fingers"/>
    <property type="match status" value="1"/>
</dbReference>
<comment type="subcellular location">
    <subcellularLocation>
        <location evidence="1">Nucleus</location>
    </subcellularLocation>
</comment>
<dbReference type="InterPro" id="IPR050331">
    <property type="entry name" value="Zinc_finger"/>
</dbReference>
<feature type="domain" description="C2H2-type" evidence="9">
    <location>
        <begin position="289"/>
        <end position="319"/>
    </location>
</feature>
<dbReference type="PANTHER" id="PTHR16515:SF49">
    <property type="entry name" value="GASTRULA ZINC FINGER PROTEIN XLCGF49.1-LIKE-RELATED"/>
    <property type="match status" value="1"/>
</dbReference>
<feature type="compositionally biased region" description="Basic and acidic residues" evidence="8">
    <location>
        <begin position="245"/>
        <end position="257"/>
    </location>
</feature>
<evidence type="ECO:0000256" key="6">
    <source>
        <dbReference type="ARBA" id="ARBA00023242"/>
    </source>
</evidence>
<name>A0A1J8QZA6_9AGAM</name>
<dbReference type="GO" id="GO:0010468">
    <property type="term" value="P:regulation of gene expression"/>
    <property type="evidence" value="ECO:0007669"/>
    <property type="project" value="TreeGrafter"/>
</dbReference>
<dbReference type="Proteomes" id="UP000183567">
    <property type="component" value="Unassembled WGS sequence"/>
</dbReference>
<dbReference type="AlphaFoldDB" id="A0A1J8QZA6"/>
<accession>A0A1J8QZA6</accession>
<evidence type="ECO:0000313" key="11">
    <source>
        <dbReference type="Proteomes" id="UP000183567"/>
    </source>
</evidence>
<dbReference type="STRING" id="180088.A0A1J8QZA6"/>
<protein>
    <recommendedName>
        <fullName evidence="9">C2H2-type domain-containing protein</fullName>
    </recommendedName>
</protein>
<feature type="region of interest" description="Disordered" evidence="8">
    <location>
        <begin position="223"/>
        <end position="260"/>
    </location>
</feature>
<dbReference type="GO" id="GO:0005634">
    <property type="term" value="C:nucleus"/>
    <property type="evidence" value="ECO:0007669"/>
    <property type="project" value="UniProtKB-SubCell"/>
</dbReference>
<sequence length="387" mass="42167">MSDTQADDFYSAFEPYGSEFTKQGGGLDFASFHSPSDILAPHPDLFELELDSSLAAFNEVQLQLLTVDSNDAYSFLRSDTPTCGPPSTITVSSESAYDTVSTHSESLYNYPNSPSFSTNYSFPLDLEMDFQRVRVGGSACSDYGINSAAQSANNSLPMTVDPSTFGTLPLSPRSPSVTAPAADNSFKRTSFSDYGGATRIPAVPKSSSAEYFLNYMAGGDPTMSPSNMSQLSASSSPVPLARSLRGVEDQSKEDPRKRYQCPSCPRAFARAYNLKTHMATHDPNRLKPHVCPHRSCARSFSRKHDLGRHLVSIHRDESVASTPSAAVKSIGVDSGRRSWCESCGKAGEYILPLASSQSMVDSSTALYDVSLLYLRYFRRVAYRTVQP</sequence>
<dbReference type="Pfam" id="PF00096">
    <property type="entry name" value="zf-C2H2"/>
    <property type="match status" value="1"/>
</dbReference>
<evidence type="ECO:0000256" key="7">
    <source>
        <dbReference type="PROSITE-ProRule" id="PRU00042"/>
    </source>
</evidence>
<dbReference type="InterPro" id="IPR013087">
    <property type="entry name" value="Znf_C2H2_type"/>
</dbReference>
<dbReference type="SMART" id="SM00355">
    <property type="entry name" value="ZnF_C2H2"/>
    <property type="match status" value="2"/>
</dbReference>
<evidence type="ECO:0000259" key="9">
    <source>
        <dbReference type="PROSITE" id="PS50157"/>
    </source>
</evidence>
<dbReference type="GO" id="GO:0008270">
    <property type="term" value="F:zinc ion binding"/>
    <property type="evidence" value="ECO:0007669"/>
    <property type="project" value="UniProtKB-KW"/>
</dbReference>
<keyword evidence="5" id="KW-0862">Zinc</keyword>
<dbReference type="InterPro" id="IPR036236">
    <property type="entry name" value="Znf_C2H2_sf"/>
</dbReference>
<dbReference type="Gene3D" id="3.30.160.60">
    <property type="entry name" value="Classic Zinc Finger"/>
    <property type="match status" value="2"/>
</dbReference>
<dbReference type="OrthoDB" id="8117402at2759"/>
<comment type="caution">
    <text evidence="10">The sequence shown here is derived from an EMBL/GenBank/DDBJ whole genome shotgun (WGS) entry which is preliminary data.</text>
</comment>
<dbReference type="PROSITE" id="PS50157">
    <property type="entry name" value="ZINC_FINGER_C2H2_2"/>
    <property type="match status" value="2"/>
</dbReference>
<keyword evidence="4 7" id="KW-0863">Zinc-finger</keyword>
<dbReference type="PANTHER" id="PTHR16515">
    <property type="entry name" value="PR DOMAIN ZINC FINGER PROTEIN"/>
    <property type="match status" value="1"/>
</dbReference>
<organism evidence="10 11">
    <name type="scientific">Rhizopogon vesiculosus</name>
    <dbReference type="NCBI Taxonomy" id="180088"/>
    <lineage>
        <taxon>Eukaryota</taxon>
        <taxon>Fungi</taxon>
        <taxon>Dikarya</taxon>
        <taxon>Basidiomycota</taxon>
        <taxon>Agaricomycotina</taxon>
        <taxon>Agaricomycetes</taxon>
        <taxon>Agaricomycetidae</taxon>
        <taxon>Boletales</taxon>
        <taxon>Suillineae</taxon>
        <taxon>Rhizopogonaceae</taxon>
        <taxon>Rhizopogon</taxon>
    </lineage>
</organism>
<proteinExistence type="predicted"/>
<gene>
    <name evidence="10" type="ORF">AZE42_00812</name>
</gene>
<evidence type="ECO:0000256" key="8">
    <source>
        <dbReference type="SAM" id="MobiDB-lite"/>
    </source>
</evidence>
<evidence type="ECO:0000256" key="4">
    <source>
        <dbReference type="ARBA" id="ARBA00022771"/>
    </source>
</evidence>
<keyword evidence="2" id="KW-0479">Metal-binding</keyword>
<feature type="domain" description="C2H2-type" evidence="9">
    <location>
        <begin position="259"/>
        <end position="286"/>
    </location>
</feature>
<evidence type="ECO:0000313" key="10">
    <source>
        <dbReference type="EMBL" id="OJA18832.1"/>
    </source>
</evidence>